<evidence type="ECO:0000313" key="1">
    <source>
        <dbReference type="EMBL" id="CAG8817722.1"/>
    </source>
</evidence>
<feature type="non-terminal residue" evidence="1">
    <location>
        <position position="1"/>
    </location>
</feature>
<dbReference type="Proteomes" id="UP000789920">
    <property type="component" value="Unassembled WGS sequence"/>
</dbReference>
<comment type="caution">
    <text evidence="1">The sequence shown here is derived from an EMBL/GenBank/DDBJ whole genome shotgun (WGS) entry which is preliminary data.</text>
</comment>
<dbReference type="EMBL" id="CAJVQC010080124">
    <property type="protein sequence ID" value="CAG8817722.1"/>
    <property type="molecule type" value="Genomic_DNA"/>
</dbReference>
<keyword evidence="2" id="KW-1185">Reference proteome</keyword>
<gene>
    <name evidence="1" type="ORF">RPERSI_LOCUS24754</name>
</gene>
<protein>
    <submittedName>
        <fullName evidence="1">17593_t:CDS:1</fullName>
    </submittedName>
</protein>
<evidence type="ECO:0000313" key="2">
    <source>
        <dbReference type="Proteomes" id="UP000789920"/>
    </source>
</evidence>
<sequence length="110" mass="12627">LAQNMYRCERSLLVLDSFRDHITELVKKNFSKNMTNMAVIPSSLTTNKVHELTPSKRIKQLSYSLMAICCGISSNQDVNTDQQYEIETEDYIDKLANNIKLIDLTNEEPV</sequence>
<reference evidence="1" key="1">
    <citation type="submission" date="2021-06" db="EMBL/GenBank/DDBJ databases">
        <authorList>
            <person name="Kallberg Y."/>
            <person name="Tangrot J."/>
            <person name="Rosling A."/>
        </authorList>
    </citation>
    <scope>NUCLEOTIDE SEQUENCE</scope>
    <source>
        <strain evidence="1">MA461A</strain>
    </source>
</reference>
<proteinExistence type="predicted"/>
<organism evidence="1 2">
    <name type="scientific">Racocetra persica</name>
    <dbReference type="NCBI Taxonomy" id="160502"/>
    <lineage>
        <taxon>Eukaryota</taxon>
        <taxon>Fungi</taxon>
        <taxon>Fungi incertae sedis</taxon>
        <taxon>Mucoromycota</taxon>
        <taxon>Glomeromycotina</taxon>
        <taxon>Glomeromycetes</taxon>
        <taxon>Diversisporales</taxon>
        <taxon>Gigasporaceae</taxon>
        <taxon>Racocetra</taxon>
    </lineage>
</organism>
<name>A0ACA9RZZ5_9GLOM</name>
<accession>A0ACA9RZZ5</accession>